<dbReference type="KEGG" id="rso:RSp0560"/>
<gene>
    <name evidence="1" type="ordered locus">RSp0560</name>
</gene>
<evidence type="ECO:0000313" key="1">
    <source>
        <dbReference type="EMBL" id="CAD17711.1"/>
    </source>
</evidence>
<geneLocation type="plasmid" evidence="2">
    <name>megaplasmid Rsp</name>
</geneLocation>
<reference evidence="1 2" key="1">
    <citation type="journal article" date="2002" name="Nature">
        <title>Genome sequence of the plant pathogen Ralstonia solanacearum.</title>
        <authorList>
            <person name="Salanoubat M."/>
            <person name="Genin S."/>
            <person name="Artiguenave F."/>
            <person name="Gouzy J."/>
            <person name="Mangenot S."/>
            <person name="Arlat M."/>
            <person name="Billault A."/>
            <person name="Brottier P."/>
            <person name="Camus J.C."/>
            <person name="Cattolico L."/>
            <person name="Chandler M."/>
            <person name="Choisne N."/>
            <person name="Claudel-Renard C."/>
            <person name="Cunnac S."/>
            <person name="Demange N."/>
            <person name="Gaspin C."/>
            <person name="Lavie M."/>
            <person name="Moisan A."/>
            <person name="Robert C."/>
            <person name="Saurin W."/>
            <person name="Schiex T."/>
            <person name="Siguier P."/>
            <person name="Thebault P."/>
            <person name="Whalen M."/>
            <person name="Wincker P."/>
            <person name="Levy M."/>
            <person name="Weissenbach J."/>
            <person name="Boucher C.A."/>
        </authorList>
    </citation>
    <scope>NUCLEOTIDE SEQUENCE [LARGE SCALE GENOMIC DNA]</scope>
    <source>
        <strain evidence="2">ATCC BAA-1114 / GMI1000</strain>
    </source>
</reference>
<evidence type="ECO:0000313" key="2">
    <source>
        <dbReference type="Proteomes" id="UP000001436"/>
    </source>
</evidence>
<dbReference type="Proteomes" id="UP000001436">
    <property type="component" value="Plasmid pGMI1000MP"/>
</dbReference>
<sequence length="75" mass="8673">MRILTDCGSESRREFGSAKLVASTPAVHWYAKARNAWKSLSVLAPVVHHQTFIRYLRDDERYALIIPDDDRDWLG</sequence>
<dbReference type="HOGENOM" id="CLU_2668456_0_0_4"/>
<dbReference type="AlphaFoldDB" id="Q8XSB8"/>
<protein>
    <submittedName>
        <fullName evidence="1">Uncharacterized protein</fullName>
    </submittedName>
</protein>
<dbReference type="EMBL" id="AL646053">
    <property type="protein sequence ID" value="CAD17711.1"/>
    <property type="molecule type" value="Genomic_DNA"/>
</dbReference>
<dbReference type="EnsemblBacteria" id="CAD17711">
    <property type="protein sequence ID" value="CAD17711"/>
    <property type="gene ID" value="RSp0560"/>
</dbReference>
<organism evidence="1 2">
    <name type="scientific">Ralstonia nicotianae (strain ATCC BAA-1114 / GMI1000)</name>
    <name type="common">Ralstonia solanacearum</name>
    <dbReference type="NCBI Taxonomy" id="267608"/>
    <lineage>
        <taxon>Bacteria</taxon>
        <taxon>Pseudomonadati</taxon>
        <taxon>Pseudomonadota</taxon>
        <taxon>Betaproteobacteria</taxon>
        <taxon>Burkholderiales</taxon>
        <taxon>Burkholderiaceae</taxon>
        <taxon>Ralstonia</taxon>
        <taxon>Ralstonia solanacearum species complex</taxon>
    </lineage>
</organism>
<keyword evidence="2" id="KW-1185">Reference proteome</keyword>
<accession>Q8XSB8</accession>
<name>Q8XSB8_RALN1</name>
<proteinExistence type="predicted"/>